<dbReference type="Pfam" id="PF03773">
    <property type="entry name" value="ArsP_1"/>
    <property type="match status" value="1"/>
</dbReference>
<organism evidence="8 9">
    <name type="scientific">Clostridium kluyveri (strain NBRC 12016)</name>
    <dbReference type="NCBI Taxonomy" id="583346"/>
    <lineage>
        <taxon>Bacteria</taxon>
        <taxon>Bacillati</taxon>
        <taxon>Bacillota</taxon>
        <taxon>Clostridia</taxon>
        <taxon>Eubacteriales</taxon>
        <taxon>Clostridiaceae</taxon>
        <taxon>Clostridium</taxon>
    </lineage>
</organism>
<comment type="subcellular location">
    <subcellularLocation>
        <location evidence="1">Cell membrane</location>
        <topology evidence="1">Multi-pass membrane protein</topology>
    </subcellularLocation>
</comment>
<feature type="transmembrane region" description="Helical" evidence="7">
    <location>
        <begin position="300"/>
        <end position="320"/>
    </location>
</feature>
<feature type="transmembrane region" description="Helical" evidence="7">
    <location>
        <begin position="268"/>
        <end position="288"/>
    </location>
</feature>
<dbReference type="HOGENOM" id="CLU_059148_0_0_9"/>
<reference evidence="9" key="1">
    <citation type="submission" date="2005-09" db="EMBL/GenBank/DDBJ databases">
        <title>Complete genome sequence of Clostridium kluyveri and comparative genomics of Clostridia species.</title>
        <authorList>
            <person name="Inui M."/>
            <person name="Nonaka H."/>
            <person name="Shinoda Y."/>
            <person name="Ikenaga Y."/>
            <person name="Abe M."/>
            <person name="Naito K."/>
            <person name="Vertes A.A."/>
            <person name="Yukawa H."/>
        </authorList>
    </citation>
    <scope>NUCLEOTIDE SEQUENCE [LARGE SCALE GENOMIC DNA]</scope>
    <source>
        <strain evidence="9">NBRC 12016</strain>
    </source>
</reference>
<evidence type="ECO:0000313" key="9">
    <source>
        <dbReference type="Proteomes" id="UP000007969"/>
    </source>
</evidence>
<keyword evidence="4 7" id="KW-0812">Transmembrane</keyword>
<feature type="transmembrane region" description="Helical" evidence="7">
    <location>
        <begin position="34"/>
        <end position="56"/>
    </location>
</feature>
<keyword evidence="3" id="KW-1003">Cell membrane</keyword>
<protein>
    <recommendedName>
        <fullName evidence="10">Permease</fullName>
    </recommendedName>
</protein>
<dbReference type="KEGG" id="ckr:CKR_3209"/>
<sequence length="325" mass="35566">MSNMFTPVQIFADWLIYNVFRIAKDSKLGSAFNFFVFDTIKIFILLLIIIYVITFIRSFFPPEKTRKILAKSKRSTIIGHVLAAMLGIVTPFCSCSAVPLFIGFVEAGVPLRVTFSFLIAAPMVNEVALGLLYGLFGIKIALIYVVSGEIIAIVSGIIIGKLKMEKQVESYVYEMQMNSDVEIPNPTTKERLVDSWNFTKDLIKKIWLYVIIGIAIGGFIHGWIPAGALAKYAGKSNPFAVFVAVIIGVPLYSNAAGVIPLVSELTRAGVAMGTSLAFMMAVTALSLPEAILLRKVLKPKLLAVFFGVVALGIVFIGYLFDFVIG</sequence>
<evidence type="ECO:0000256" key="2">
    <source>
        <dbReference type="ARBA" id="ARBA00006386"/>
    </source>
</evidence>
<feature type="transmembrane region" description="Helical" evidence="7">
    <location>
        <begin position="141"/>
        <end position="160"/>
    </location>
</feature>
<evidence type="ECO:0000313" key="8">
    <source>
        <dbReference type="EMBL" id="BAH08260.1"/>
    </source>
</evidence>
<proteinExistence type="inferred from homology"/>
<dbReference type="InterPro" id="IPR005524">
    <property type="entry name" value="DUF318"/>
</dbReference>
<dbReference type="PANTHER" id="PTHR42775:SF1">
    <property type="entry name" value="PERMEASE RV2963-RELATED"/>
    <property type="match status" value="1"/>
</dbReference>
<dbReference type="GO" id="GO:0005886">
    <property type="term" value="C:plasma membrane"/>
    <property type="evidence" value="ECO:0007669"/>
    <property type="project" value="UniProtKB-SubCell"/>
</dbReference>
<dbReference type="PANTHER" id="PTHR42775">
    <property type="entry name" value="PERMEASE RV2963-RELATED"/>
    <property type="match status" value="1"/>
</dbReference>
<evidence type="ECO:0000256" key="5">
    <source>
        <dbReference type="ARBA" id="ARBA00022989"/>
    </source>
</evidence>
<name>B9DX17_CLOK1</name>
<evidence type="ECO:0000256" key="1">
    <source>
        <dbReference type="ARBA" id="ARBA00004651"/>
    </source>
</evidence>
<evidence type="ECO:0000256" key="4">
    <source>
        <dbReference type="ARBA" id="ARBA00022692"/>
    </source>
</evidence>
<evidence type="ECO:0000256" key="7">
    <source>
        <dbReference type="SAM" id="Phobius"/>
    </source>
</evidence>
<feature type="transmembrane region" description="Helical" evidence="7">
    <location>
        <begin position="114"/>
        <end position="134"/>
    </location>
</feature>
<feature type="transmembrane region" description="Helical" evidence="7">
    <location>
        <begin position="206"/>
        <end position="227"/>
    </location>
</feature>
<dbReference type="EMBL" id="AP009049">
    <property type="protein sequence ID" value="BAH08260.1"/>
    <property type="molecule type" value="Genomic_DNA"/>
</dbReference>
<feature type="transmembrane region" description="Helical" evidence="7">
    <location>
        <begin position="239"/>
        <end position="262"/>
    </location>
</feature>
<dbReference type="Proteomes" id="UP000007969">
    <property type="component" value="Chromosome"/>
</dbReference>
<keyword evidence="5 7" id="KW-1133">Transmembrane helix</keyword>
<feature type="transmembrane region" description="Helical" evidence="7">
    <location>
        <begin position="77"/>
        <end position="102"/>
    </location>
</feature>
<comment type="similarity">
    <text evidence="2">Belongs to the UPF0718 family.</text>
</comment>
<evidence type="ECO:0008006" key="10">
    <source>
        <dbReference type="Google" id="ProtNLM"/>
    </source>
</evidence>
<keyword evidence="6 7" id="KW-0472">Membrane</keyword>
<dbReference type="InterPro" id="IPR053166">
    <property type="entry name" value="UPF0718_permease"/>
</dbReference>
<gene>
    <name evidence="8" type="ordered locus">CKR_3209</name>
</gene>
<dbReference type="AlphaFoldDB" id="B9DX17"/>
<evidence type="ECO:0000256" key="6">
    <source>
        <dbReference type="ARBA" id="ARBA00023136"/>
    </source>
</evidence>
<accession>B9DX17</accession>
<evidence type="ECO:0000256" key="3">
    <source>
        <dbReference type="ARBA" id="ARBA00022475"/>
    </source>
</evidence>